<organism evidence="5 6">
    <name type="scientific">Prunus dulcis</name>
    <name type="common">Almond</name>
    <name type="synonym">Amygdalus dulcis</name>
    <dbReference type="NCBI Taxonomy" id="3755"/>
    <lineage>
        <taxon>Eukaryota</taxon>
        <taxon>Viridiplantae</taxon>
        <taxon>Streptophyta</taxon>
        <taxon>Embryophyta</taxon>
        <taxon>Tracheophyta</taxon>
        <taxon>Spermatophyta</taxon>
        <taxon>Magnoliopsida</taxon>
        <taxon>eudicotyledons</taxon>
        <taxon>Gunneridae</taxon>
        <taxon>Pentapetalae</taxon>
        <taxon>rosids</taxon>
        <taxon>fabids</taxon>
        <taxon>Rosales</taxon>
        <taxon>Rosaceae</taxon>
        <taxon>Amygdaloideae</taxon>
        <taxon>Amygdaleae</taxon>
        <taxon>Prunus</taxon>
    </lineage>
</organism>
<dbReference type="FunFam" id="1.10.8.430:FF:000003">
    <property type="entry name" value="Probable disease resistance protein At5g66910"/>
    <property type="match status" value="1"/>
</dbReference>
<dbReference type="SUPFAM" id="SSF52058">
    <property type="entry name" value="L domain-like"/>
    <property type="match status" value="1"/>
</dbReference>
<dbReference type="Gene3D" id="1.20.5.4130">
    <property type="match status" value="1"/>
</dbReference>
<keyword evidence="3" id="KW-0611">Plant defense</keyword>
<feature type="domain" description="MATH" evidence="4">
    <location>
        <begin position="970"/>
        <end position="1093"/>
    </location>
</feature>
<dbReference type="PANTHER" id="PTHR23155">
    <property type="entry name" value="DISEASE RESISTANCE PROTEIN RP"/>
    <property type="match status" value="1"/>
</dbReference>
<dbReference type="InterPro" id="IPR038005">
    <property type="entry name" value="RX-like_CC"/>
</dbReference>
<dbReference type="PRINTS" id="PR00364">
    <property type="entry name" value="DISEASERSIST"/>
</dbReference>
<dbReference type="Pfam" id="PF18052">
    <property type="entry name" value="Rx_N"/>
    <property type="match status" value="1"/>
</dbReference>
<sequence>MAEAVVTIVAEGIKPLVDYIIQQANFLGGVSDQVEVAQTELQLMLGYLKDADARQGEDEVVRIWVATIRDAAYDLEDVIETFVLKVASRREGSLKIVLKRFACIFREGYHLYKTGLEIEKITTKLSTLRSVLQSYNIRETRGSGGGGGSSFERQQEMRLTYPHVIEREVVGLDDGVNILATHLVEEEKCSRVVSIWGMGGSGKTTIAKQVFHHSKVRRSFDCFAWVCISQQCQGIDVLEEILIKLTSATNEQREEIEKMKKDRVAEKLCIIQRERKCLVVLDDIWTRDAWNTLKAGFPINQETKSRILLTTRNKEVASHVDENGFLYQPHALNDDESWELFEKIALFGRDYTNSESYAKKEELGKKMLQRCAGLPLAISVLAGLLARKDTVEEWNTVLENVDVYIRRGTILEREYKGQEYEGTSWVLALSYDDLPYRLKLCFLYLGLFPEDYEIPVKRLTKLWVAEGLSSASMEIMEEVSYSCLIELVNRCMVQVGKYGSTKNVKTCRLHDLMRDLCVLKATEQSFLHTINVSAATGTKAAPTSKVRKLAIYLDKEVDKLVPTSDERDGHLRSLLYFVPTQFFWNKRVMRSIFEDYKLLRVLKFEDMLGGVELPSTIGNLVHLRFLSLKNSRIKKLRSSIANLVCLQTLDLRCRILVRRIPNVIRDMEQLKHLYLPASYNRVSGKLRLATLPHLQTLVNVSSKDCDLIDLAELRYLRKLVVEVQSLKNLEEMLKSTSITFNRLRSLSVQSDNEEVLLRMPLSCHHIFKLQLKGPIKELPEGLKNYQNLTKISLSETLLKDDQIEILENLPKLRMLFLEGYTSVHIRAFPRTLVCSAGGFPYLEFLSLRQLCKLKEWRMENGAMPSLRRLHIEHCIDLTSVPDGLQYITTLKELHVKRMPSTFCDRLQEGGEDFYKIQHHRWLAAFEVTGTVRLAKLGENSVVNELTYLRFSISEAINVKWILRTISDAPPTHYTIKIQSLSLLSVHSLEKYESGVFEAGGYKWKMVFYPNGNKSRNVKEHISLYLVLAGANGPQTCWEVHAAFRLFLLDQNTGKYLALQVFTDTSNGFLMEDACVFGAEEDTTVSEGKRHWDG</sequence>
<name>A0A5E4FNT9_PRUDU</name>
<dbReference type="FunCoup" id="A0A5E4FNT9">
    <property type="interactions" value="16"/>
</dbReference>
<evidence type="ECO:0000256" key="2">
    <source>
        <dbReference type="ARBA" id="ARBA00022741"/>
    </source>
</evidence>
<dbReference type="EMBL" id="CABIKO010000158">
    <property type="protein sequence ID" value="VVA29133.1"/>
    <property type="molecule type" value="Genomic_DNA"/>
</dbReference>
<reference evidence="6" key="1">
    <citation type="journal article" date="2020" name="Plant J.">
        <title>Transposons played a major role in the diversification between the closely related almond and peach genomes: results from the almond genome sequence.</title>
        <authorList>
            <person name="Alioto T."/>
            <person name="Alexiou K.G."/>
            <person name="Bardil A."/>
            <person name="Barteri F."/>
            <person name="Castanera R."/>
            <person name="Cruz F."/>
            <person name="Dhingra A."/>
            <person name="Duval H."/>
            <person name="Fernandez I Marti A."/>
            <person name="Frias L."/>
            <person name="Galan B."/>
            <person name="Garcia J.L."/>
            <person name="Howad W."/>
            <person name="Gomez-Garrido J."/>
            <person name="Gut M."/>
            <person name="Julca I."/>
            <person name="Morata J."/>
            <person name="Puigdomenech P."/>
            <person name="Ribeca P."/>
            <person name="Rubio Cabetas M.J."/>
            <person name="Vlasova A."/>
            <person name="Wirthensohn M."/>
            <person name="Garcia-Mas J."/>
            <person name="Gabaldon T."/>
            <person name="Casacuberta J.M."/>
            <person name="Arus P."/>
        </authorList>
    </citation>
    <scope>NUCLEOTIDE SEQUENCE [LARGE SCALE GENOMIC DNA]</scope>
    <source>
        <strain evidence="6">cv. Texas</strain>
    </source>
</reference>
<evidence type="ECO:0000313" key="6">
    <source>
        <dbReference type="Proteomes" id="UP000327085"/>
    </source>
</evidence>
<dbReference type="Gene3D" id="2.60.210.10">
    <property type="entry name" value="Apoptosis, Tumor Necrosis Factor Receptor Associated Protein 2, Chain A"/>
    <property type="match status" value="1"/>
</dbReference>
<dbReference type="Gene3D" id="3.40.50.300">
    <property type="entry name" value="P-loop containing nucleotide triphosphate hydrolases"/>
    <property type="match status" value="1"/>
</dbReference>
<dbReference type="InterPro" id="IPR055414">
    <property type="entry name" value="LRR_R13L4/SHOC2-like"/>
</dbReference>
<dbReference type="PANTHER" id="PTHR23155:SF1185">
    <property type="entry name" value="DISEASE RESISTANCE RPP8-LIKE PROTEIN 3-RELATED"/>
    <property type="match status" value="1"/>
</dbReference>
<dbReference type="InterPro" id="IPR002083">
    <property type="entry name" value="MATH/TRAF_dom"/>
</dbReference>
<evidence type="ECO:0000256" key="3">
    <source>
        <dbReference type="ARBA" id="ARBA00022821"/>
    </source>
</evidence>
<dbReference type="InterPro" id="IPR002182">
    <property type="entry name" value="NB-ARC"/>
</dbReference>
<evidence type="ECO:0000313" key="5">
    <source>
        <dbReference type="EMBL" id="VVA29133.1"/>
    </source>
</evidence>
<dbReference type="FunFam" id="3.40.50.300:FF:001091">
    <property type="entry name" value="Probable disease resistance protein At1g61300"/>
    <property type="match status" value="1"/>
</dbReference>
<dbReference type="Pfam" id="PF00931">
    <property type="entry name" value="NB-ARC"/>
    <property type="match status" value="1"/>
</dbReference>
<dbReference type="SUPFAM" id="SSF52540">
    <property type="entry name" value="P-loop containing nucleoside triphosphate hydrolases"/>
    <property type="match status" value="1"/>
</dbReference>
<dbReference type="Gene3D" id="1.10.10.10">
    <property type="entry name" value="Winged helix-like DNA-binding domain superfamily/Winged helix DNA-binding domain"/>
    <property type="match status" value="1"/>
</dbReference>
<keyword evidence="2" id="KW-0547">Nucleotide-binding</keyword>
<dbReference type="PROSITE" id="PS50144">
    <property type="entry name" value="MATH"/>
    <property type="match status" value="1"/>
</dbReference>
<dbReference type="Gene3D" id="3.80.10.10">
    <property type="entry name" value="Ribonuclease Inhibitor"/>
    <property type="match status" value="1"/>
</dbReference>
<dbReference type="InterPro" id="IPR027417">
    <property type="entry name" value="P-loop_NTPase"/>
</dbReference>
<dbReference type="InterPro" id="IPR008974">
    <property type="entry name" value="TRAF-like"/>
</dbReference>
<dbReference type="Pfam" id="PF23598">
    <property type="entry name" value="LRR_14"/>
    <property type="match status" value="1"/>
</dbReference>
<dbReference type="InterPro" id="IPR042197">
    <property type="entry name" value="Apaf_helical"/>
</dbReference>
<evidence type="ECO:0000259" key="4">
    <source>
        <dbReference type="PROSITE" id="PS50144"/>
    </source>
</evidence>
<dbReference type="InterPro" id="IPR041118">
    <property type="entry name" value="Rx_N"/>
</dbReference>
<dbReference type="SUPFAM" id="SSF49599">
    <property type="entry name" value="TRAF domain-like"/>
    <property type="match status" value="1"/>
</dbReference>
<dbReference type="InterPro" id="IPR058922">
    <property type="entry name" value="WHD_DRP"/>
</dbReference>
<dbReference type="InParanoid" id="A0A5E4FNT9"/>
<dbReference type="Pfam" id="PF22486">
    <property type="entry name" value="MATH_2"/>
    <property type="match status" value="1"/>
</dbReference>
<dbReference type="Proteomes" id="UP000327085">
    <property type="component" value="Chromosome 2"/>
</dbReference>
<dbReference type="Gramene" id="VVA29133">
    <property type="protein sequence ID" value="VVA29133"/>
    <property type="gene ID" value="Prudul26B027982"/>
</dbReference>
<dbReference type="GO" id="GO:0098542">
    <property type="term" value="P:defense response to other organism"/>
    <property type="evidence" value="ECO:0007669"/>
    <property type="project" value="TreeGrafter"/>
</dbReference>
<dbReference type="Gene3D" id="1.10.8.430">
    <property type="entry name" value="Helical domain of apoptotic protease-activating factors"/>
    <property type="match status" value="1"/>
</dbReference>
<dbReference type="CDD" id="cd14798">
    <property type="entry name" value="RX-CC_like"/>
    <property type="match status" value="1"/>
</dbReference>
<dbReference type="AlphaFoldDB" id="A0A5E4FNT9"/>
<dbReference type="InterPro" id="IPR032675">
    <property type="entry name" value="LRR_dom_sf"/>
</dbReference>
<dbReference type="FunFam" id="1.10.10.10:FF:000322">
    <property type="entry name" value="Probable disease resistance protein At1g63360"/>
    <property type="match status" value="1"/>
</dbReference>
<dbReference type="CDD" id="cd00121">
    <property type="entry name" value="MATH"/>
    <property type="match status" value="1"/>
</dbReference>
<proteinExistence type="predicted"/>
<dbReference type="InterPro" id="IPR036388">
    <property type="entry name" value="WH-like_DNA-bd_sf"/>
</dbReference>
<gene>
    <name evidence="5" type="ORF">ALMOND_2B027982</name>
</gene>
<evidence type="ECO:0000256" key="1">
    <source>
        <dbReference type="ARBA" id="ARBA00022737"/>
    </source>
</evidence>
<dbReference type="InterPro" id="IPR044974">
    <property type="entry name" value="Disease_R_plants"/>
</dbReference>
<protein>
    <submittedName>
        <fullName evidence="5">PREDICTED: disease</fullName>
    </submittedName>
</protein>
<keyword evidence="1" id="KW-0677">Repeat</keyword>
<accession>A0A5E4FNT9</accession>
<dbReference type="Pfam" id="PF23559">
    <property type="entry name" value="WHD_DRP"/>
    <property type="match status" value="1"/>
</dbReference>
<dbReference type="GO" id="GO:0043531">
    <property type="term" value="F:ADP binding"/>
    <property type="evidence" value="ECO:0007669"/>
    <property type="project" value="InterPro"/>
</dbReference>